<dbReference type="InterPro" id="IPR051363">
    <property type="entry name" value="RLR_Helicase"/>
</dbReference>
<keyword evidence="1" id="KW-0479">Metal-binding</keyword>
<accession>A0A9D4N1I6</accession>
<protein>
    <recommendedName>
        <fullName evidence="5">Helicase ATP-binding domain-containing protein</fullName>
    </recommendedName>
</protein>
<evidence type="ECO:0000256" key="2">
    <source>
        <dbReference type="ARBA" id="ARBA00022771"/>
    </source>
</evidence>
<keyword evidence="2" id="KW-0863">Zinc-finger</keyword>
<feature type="region of interest" description="Disordered" evidence="4">
    <location>
        <begin position="331"/>
        <end position="372"/>
    </location>
</feature>
<dbReference type="EMBL" id="JAIWYP010000001">
    <property type="protein sequence ID" value="KAH3887947.1"/>
    <property type="molecule type" value="Genomic_DNA"/>
</dbReference>
<dbReference type="Gene3D" id="3.40.50.300">
    <property type="entry name" value="P-loop containing nucleotide triphosphate hydrolases"/>
    <property type="match status" value="1"/>
</dbReference>
<dbReference type="PROSITE" id="PS00028">
    <property type="entry name" value="ZINC_FINGER_C2H2_1"/>
    <property type="match status" value="5"/>
</dbReference>
<dbReference type="PROSITE" id="PS51192">
    <property type="entry name" value="HELICASE_ATP_BIND_1"/>
    <property type="match status" value="1"/>
</dbReference>
<reference evidence="6" key="2">
    <citation type="submission" date="2020-11" db="EMBL/GenBank/DDBJ databases">
        <authorList>
            <person name="McCartney M.A."/>
            <person name="Auch B."/>
            <person name="Kono T."/>
            <person name="Mallez S."/>
            <person name="Becker A."/>
            <person name="Gohl D.M."/>
            <person name="Silverstein K.A.T."/>
            <person name="Koren S."/>
            <person name="Bechman K.B."/>
            <person name="Herman A."/>
            <person name="Abrahante J.E."/>
            <person name="Garbe J."/>
        </authorList>
    </citation>
    <scope>NUCLEOTIDE SEQUENCE</scope>
    <source>
        <strain evidence="6">Duluth1</strain>
        <tissue evidence="6">Whole animal</tissue>
    </source>
</reference>
<dbReference type="InterPro" id="IPR006935">
    <property type="entry name" value="Helicase/UvrB_N"/>
</dbReference>
<dbReference type="GO" id="GO:0003677">
    <property type="term" value="F:DNA binding"/>
    <property type="evidence" value="ECO:0007669"/>
    <property type="project" value="InterPro"/>
</dbReference>
<dbReference type="InterPro" id="IPR003604">
    <property type="entry name" value="Matrin/U1-like-C_Znf_C2H2"/>
</dbReference>
<dbReference type="InterPro" id="IPR027417">
    <property type="entry name" value="P-loop_NTPase"/>
</dbReference>
<dbReference type="SMART" id="SM00355">
    <property type="entry name" value="ZnF_C2H2"/>
    <property type="match status" value="10"/>
</dbReference>
<dbReference type="Pfam" id="PF12874">
    <property type="entry name" value="zf-met"/>
    <property type="match status" value="5"/>
</dbReference>
<dbReference type="Proteomes" id="UP000828390">
    <property type="component" value="Unassembled WGS sequence"/>
</dbReference>
<evidence type="ECO:0000256" key="3">
    <source>
        <dbReference type="ARBA" id="ARBA00022833"/>
    </source>
</evidence>
<reference evidence="6" key="1">
    <citation type="journal article" date="2019" name="bioRxiv">
        <title>The Genome of the Zebra Mussel, Dreissena polymorpha: A Resource for Invasive Species Research.</title>
        <authorList>
            <person name="McCartney M.A."/>
            <person name="Auch B."/>
            <person name="Kono T."/>
            <person name="Mallez S."/>
            <person name="Zhang Y."/>
            <person name="Obille A."/>
            <person name="Becker A."/>
            <person name="Abrahante J.E."/>
            <person name="Garbe J."/>
            <person name="Badalamenti J.P."/>
            <person name="Herman A."/>
            <person name="Mangelson H."/>
            <person name="Liachko I."/>
            <person name="Sullivan S."/>
            <person name="Sone E.D."/>
            <person name="Koren S."/>
            <person name="Silverstein K.A.T."/>
            <person name="Beckman K.B."/>
            <person name="Gohl D.M."/>
        </authorList>
    </citation>
    <scope>NUCLEOTIDE SEQUENCE</scope>
    <source>
        <strain evidence="6">Duluth1</strain>
        <tissue evidence="6">Whole animal</tissue>
    </source>
</reference>
<dbReference type="SUPFAM" id="SSF52540">
    <property type="entry name" value="P-loop containing nucleoside triphosphate hydrolases"/>
    <property type="match status" value="1"/>
</dbReference>
<dbReference type="GO" id="GO:0016787">
    <property type="term" value="F:hydrolase activity"/>
    <property type="evidence" value="ECO:0007669"/>
    <property type="project" value="InterPro"/>
</dbReference>
<dbReference type="GO" id="GO:0008270">
    <property type="term" value="F:zinc ion binding"/>
    <property type="evidence" value="ECO:0007669"/>
    <property type="project" value="UniProtKB-KW"/>
</dbReference>
<dbReference type="SMART" id="SM00451">
    <property type="entry name" value="ZnF_U1"/>
    <property type="match status" value="9"/>
</dbReference>
<feature type="compositionally biased region" description="Basic and acidic residues" evidence="4">
    <location>
        <begin position="332"/>
        <end position="361"/>
    </location>
</feature>
<dbReference type="GO" id="GO:0005524">
    <property type="term" value="F:ATP binding"/>
    <property type="evidence" value="ECO:0007669"/>
    <property type="project" value="InterPro"/>
</dbReference>
<dbReference type="PANTHER" id="PTHR14074">
    <property type="entry name" value="HELICASE WITH DEATH DOMAIN-RELATED"/>
    <property type="match status" value="1"/>
</dbReference>
<organism evidence="6 7">
    <name type="scientific">Dreissena polymorpha</name>
    <name type="common">Zebra mussel</name>
    <name type="synonym">Mytilus polymorpha</name>
    <dbReference type="NCBI Taxonomy" id="45954"/>
    <lineage>
        <taxon>Eukaryota</taxon>
        <taxon>Metazoa</taxon>
        <taxon>Spiralia</taxon>
        <taxon>Lophotrochozoa</taxon>
        <taxon>Mollusca</taxon>
        <taxon>Bivalvia</taxon>
        <taxon>Autobranchia</taxon>
        <taxon>Heteroconchia</taxon>
        <taxon>Euheterodonta</taxon>
        <taxon>Imparidentia</taxon>
        <taxon>Neoheterodontei</taxon>
        <taxon>Myida</taxon>
        <taxon>Dreissenoidea</taxon>
        <taxon>Dreissenidae</taxon>
        <taxon>Dreissena</taxon>
    </lineage>
</organism>
<dbReference type="SUPFAM" id="SSF57667">
    <property type="entry name" value="beta-beta-alpha zinc fingers"/>
    <property type="match status" value="6"/>
</dbReference>
<gene>
    <name evidence="6" type="ORF">DPMN_011969</name>
</gene>
<dbReference type="InterPro" id="IPR036236">
    <property type="entry name" value="Znf_C2H2_sf"/>
</dbReference>
<dbReference type="Pfam" id="PF12171">
    <property type="entry name" value="zf-C2H2_jaz"/>
    <property type="match status" value="1"/>
</dbReference>
<keyword evidence="7" id="KW-1185">Reference proteome</keyword>
<dbReference type="PANTHER" id="PTHR14074:SF16">
    <property type="entry name" value="ANTIVIRAL INNATE IMMUNE RESPONSE RECEPTOR RIG-I"/>
    <property type="match status" value="1"/>
</dbReference>
<feature type="compositionally biased region" description="Polar residues" evidence="4">
    <location>
        <begin position="269"/>
        <end position="289"/>
    </location>
</feature>
<evidence type="ECO:0000256" key="4">
    <source>
        <dbReference type="SAM" id="MobiDB-lite"/>
    </source>
</evidence>
<evidence type="ECO:0000259" key="5">
    <source>
        <dbReference type="PROSITE" id="PS51192"/>
    </source>
</evidence>
<evidence type="ECO:0000313" key="6">
    <source>
        <dbReference type="EMBL" id="KAH3887947.1"/>
    </source>
</evidence>
<dbReference type="InterPro" id="IPR022755">
    <property type="entry name" value="Znf_C2H2_jaz"/>
</dbReference>
<evidence type="ECO:0000256" key="1">
    <source>
        <dbReference type="ARBA" id="ARBA00022723"/>
    </source>
</evidence>
<comment type="caution">
    <text evidence="6">The sequence shown here is derived from an EMBL/GenBank/DDBJ whole genome shotgun (WGS) entry which is preliminary data.</text>
</comment>
<keyword evidence="3" id="KW-0862">Zinc</keyword>
<name>A0A9D4N1I6_DREPO</name>
<proteinExistence type="predicted"/>
<feature type="region of interest" description="Disordered" evidence="4">
    <location>
        <begin position="256"/>
        <end position="289"/>
    </location>
</feature>
<evidence type="ECO:0000313" key="7">
    <source>
        <dbReference type="Proteomes" id="UP000828390"/>
    </source>
</evidence>
<dbReference type="Gene3D" id="3.30.160.60">
    <property type="entry name" value="Classic Zinc Finger"/>
    <property type="match status" value="7"/>
</dbReference>
<dbReference type="GO" id="GO:0005737">
    <property type="term" value="C:cytoplasm"/>
    <property type="evidence" value="ECO:0007669"/>
    <property type="project" value="TreeGrafter"/>
</dbReference>
<dbReference type="InterPro" id="IPR014001">
    <property type="entry name" value="Helicase_ATP-bd"/>
</dbReference>
<dbReference type="InterPro" id="IPR013087">
    <property type="entry name" value="Znf_C2H2_type"/>
</dbReference>
<sequence length="1453" mass="162631">MATIPLSCDVCIKTFSGHVPAQQHFASAEHRRKLENQSRSNHSGHYCSVCKISCDTADVLNNHLISPRHNAMVEKQRGMDCSSRSNSTHSKDRSSNNEYDFDGKRGFCHVCKLELTSPSHASSHLNGKNHQKKALQWAVRNNKPASTTNTNSERCNVFRRLDYQDKTFVRESTENTGQQVSGAEAYSRDLPLGSVSDLFRDVCHAGFTGPETQDAHMIGEKHRNDHGRFEAEKSGAVQPLGCNACNINYFSGPESADDHFKSQAHAKNTKNNNIKNRSPTSDSRTSSFKNVNIDRAETFVKQEMQAFKPLVRNDNTDDHTLSTVSDLNIKPFESDRHGNRGLNFERQESRETDEGKIKEDMQSTTTDNLSHLSLSSFESDASSGRSSRVTAPFRVVVNPVDSYTTGIGRGRGVLDILEQRQTLSLGGMFLKTEREDTALKQGMKTEVSARNVSSFNDTVKLSAVEPVYRPLNARDNLVLSGINGLSNSNRPMFENASCSQANIYPQHRIVSSPSDSDDNLSSEGNIFDAGMQVNPRGSYLSYLSQEPTSAAEKTPVADYNFDTLTGTGRCFLCRVDFTSEQHMQQHVSGKNHLKAKQHKQTRRPVSTVSVADLQPSKRVFVCDACSVTISGYDNYQQHLQGAKHMKNTTTSAFDAIDKTIWHTCSVCYTQCNTSEHLLIHMKAKHAIEEIDVPVKVSYCDICKVPCSGEDNYRQHLEGAKHRKAAGISSELPIIESTDRTAWCVCPTCGVKTNTFKHLEIHMRSKHAQDAVHPAKGNPFDKTSWHKCTVCGSKAITVEQLQTHMIQTHQTYNTWAENSKNASHDRDHIGDRSNAGYKSPLDEFLQEELFPAEFLPTELKDCQSLYTKSRIEPEVTTTRVALPHKYAQVLEQDSGSPTDNCTNSNVKRGMPSDLAYATRTKNVGKQESNFKAATGVYHPSKRTEASTCTNPYAATHNYYCHTCKAPMNTQESYEAHMKGKRHLSKVCTEPAPVREHLPALDFASNYVPYTVSKPRNYQLELYRKAMANDVLVFLPTGTGKTLVSVMTISAMLEKFPTRNVLFLVDKVLLVLQQSKYIQREIGERSFYRFNDETEDCTELVERRLRIAALCMGQQSTGGVPLWKHDVIVVTAAFCQNLLDKGIVRWEDFSLVVFDEAHHCDKDHPFNQLLTNYQRKGNTIKPKVLALTASPAGKKNVQESFGMLVKLVENLGQARMSIVEEPKCKATLESYQSNANMETRTPMDGEEDSDQDSQFGFQKSFSKELNIYIMYCVLRLAEVSDIRIYVAIDKKLKPGTAEAVIRMLADDFVSKELDNIQNSLNDIKPSSNIEEVEFSMLRSHTQGVCMARSSLLDGGVYCALRDLDELGKANFNFAKSIGLPTETLVELQMCDRDLFFIESPPVNMPNMPLDNHVKHLIDILTGIERDDSFSGGNTISLVLVQQRGTAFHLTDLLKV</sequence>
<feature type="domain" description="Helicase ATP-binding" evidence="5">
    <location>
        <begin position="1020"/>
        <end position="1207"/>
    </location>
</feature>
<feature type="region of interest" description="Disordered" evidence="4">
    <location>
        <begin position="1231"/>
        <end position="1252"/>
    </location>
</feature>
<feature type="region of interest" description="Disordered" evidence="4">
    <location>
        <begin position="74"/>
        <end position="97"/>
    </location>
</feature>
<dbReference type="SMART" id="SM00487">
    <property type="entry name" value="DEXDc"/>
    <property type="match status" value="1"/>
</dbReference>
<dbReference type="Pfam" id="PF04851">
    <property type="entry name" value="ResIII"/>
    <property type="match status" value="1"/>
</dbReference>